<evidence type="ECO:0000313" key="4">
    <source>
        <dbReference type="Proteomes" id="UP000481288"/>
    </source>
</evidence>
<sequence length="269" mass="28754">MTLRLAFLGIGLMSKAITRNLVLYGNLENPLTIYNRTKSYAEEHATVIGHSRVVDTINEAVLDSDIIWSCLQDQDAVSSTFESILTIDIKGKLFIESSTITPGKTDDIAKRVLSAGGEFVALPVMGEPSLAELRLLICIAAGSLDSVERIKPYIVGVEHNNSVGQSMVDLSGEEPGKASLLKLMGNVVIMTTMETVAEVNPIVDVTKARILTSHVLALAKSTGASVKAYEVAVEHLKVVETHAGGTADINGIYGAVRLESSLPYKNGSE</sequence>
<dbReference type="Gene3D" id="3.40.50.720">
    <property type="entry name" value="NAD(P)-binding Rossmann-like Domain"/>
    <property type="match status" value="1"/>
</dbReference>
<dbReference type="Proteomes" id="UP000481288">
    <property type="component" value="Unassembled WGS sequence"/>
</dbReference>
<proteinExistence type="predicted"/>
<dbReference type="SUPFAM" id="SSF51735">
    <property type="entry name" value="NAD(P)-binding Rossmann-fold domains"/>
    <property type="match status" value="1"/>
</dbReference>
<dbReference type="AlphaFoldDB" id="A0A7D8YIC4"/>
<dbReference type="PANTHER" id="PTHR43580:SF3">
    <property type="entry name" value="6-PHOSPHOGLUCONATE DEHYDROGENASE FAMILY PROTEIN (AFU_ORTHOLOGUE AFUA_2G11600)"/>
    <property type="match status" value="1"/>
</dbReference>
<dbReference type="InterPro" id="IPR036291">
    <property type="entry name" value="NAD(P)-bd_dom_sf"/>
</dbReference>
<feature type="domain" description="6-phosphogluconate dehydrogenase NADP-binding" evidence="2">
    <location>
        <begin position="5"/>
        <end position="153"/>
    </location>
</feature>
<organism evidence="3 4">
    <name type="scientific">Lachnellula cervina</name>
    <dbReference type="NCBI Taxonomy" id="1316786"/>
    <lineage>
        <taxon>Eukaryota</taxon>
        <taxon>Fungi</taxon>
        <taxon>Dikarya</taxon>
        <taxon>Ascomycota</taxon>
        <taxon>Pezizomycotina</taxon>
        <taxon>Leotiomycetes</taxon>
        <taxon>Helotiales</taxon>
        <taxon>Lachnaceae</taxon>
        <taxon>Lachnellula</taxon>
    </lineage>
</organism>
<evidence type="ECO:0000259" key="2">
    <source>
        <dbReference type="Pfam" id="PF03446"/>
    </source>
</evidence>
<keyword evidence="4" id="KW-1185">Reference proteome</keyword>
<comment type="caution">
    <text evidence="3">The sequence shown here is derived from an EMBL/GenBank/DDBJ whole genome shotgun (WGS) entry which is preliminary data.</text>
</comment>
<dbReference type="GO" id="GO:0050661">
    <property type="term" value="F:NADP binding"/>
    <property type="evidence" value="ECO:0007669"/>
    <property type="project" value="InterPro"/>
</dbReference>
<feature type="active site" evidence="1">
    <location>
        <position position="182"/>
    </location>
</feature>
<reference evidence="3 4" key="1">
    <citation type="submission" date="2018-05" db="EMBL/GenBank/DDBJ databases">
        <title>Whole genome sequencing for identification of molecular markers to develop diagnostic detection tools for the regulated plant pathogen Lachnellula willkommii.</title>
        <authorList>
            <person name="Giroux E."/>
            <person name="Bilodeau G."/>
        </authorList>
    </citation>
    <scope>NUCLEOTIDE SEQUENCE [LARGE SCALE GENOMIC DNA]</scope>
    <source>
        <strain evidence="3 4">CBS 625.97</strain>
    </source>
</reference>
<dbReference type="EMBL" id="QGMG01000865">
    <property type="protein sequence ID" value="TVY51253.1"/>
    <property type="molecule type" value="Genomic_DNA"/>
</dbReference>
<dbReference type="InterPro" id="IPR006115">
    <property type="entry name" value="6PGDH_NADP-bd"/>
</dbReference>
<protein>
    <submittedName>
        <fullName evidence="3">Putative oxidoreductase YfjR</fullName>
    </submittedName>
</protein>
<evidence type="ECO:0000256" key="1">
    <source>
        <dbReference type="PIRSR" id="PIRSR000103-1"/>
    </source>
</evidence>
<dbReference type="OrthoDB" id="435038at2759"/>
<gene>
    <name evidence="3" type="primary">yfjR_1</name>
    <name evidence="3" type="ORF">LCER1_G008441</name>
</gene>
<accession>A0A7D8YIC4</accession>
<dbReference type="InterPro" id="IPR051265">
    <property type="entry name" value="HIBADH-related_NP60_sf"/>
</dbReference>
<dbReference type="PANTHER" id="PTHR43580">
    <property type="entry name" value="OXIDOREDUCTASE GLYR1-RELATED"/>
    <property type="match status" value="1"/>
</dbReference>
<dbReference type="GO" id="GO:0016491">
    <property type="term" value="F:oxidoreductase activity"/>
    <property type="evidence" value="ECO:0007669"/>
    <property type="project" value="UniProtKB-KW"/>
</dbReference>
<evidence type="ECO:0000313" key="3">
    <source>
        <dbReference type="EMBL" id="TVY51253.1"/>
    </source>
</evidence>
<name>A0A7D8YIC4_9HELO</name>
<dbReference type="Pfam" id="PF03446">
    <property type="entry name" value="NAD_binding_2"/>
    <property type="match status" value="1"/>
</dbReference>